<accession>A0A1B6F2I5</accession>
<gene>
    <name evidence="1" type="ORF">g.10465</name>
</gene>
<dbReference type="EMBL" id="GECZ01025401">
    <property type="protein sequence ID" value="JAS44368.1"/>
    <property type="molecule type" value="Transcribed_RNA"/>
</dbReference>
<evidence type="ECO:0000313" key="1">
    <source>
        <dbReference type="EMBL" id="JAS44368.1"/>
    </source>
</evidence>
<feature type="non-terminal residue" evidence="1">
    <location>
        <position position="1"/>
    </location>
</feature>
<name>A0A1B6F2I5_9HEMI</name>
<reference evidence="1" key="1">
    <citation type="submission" date="2015-11" db="EMBL/GenBank/DDBJ databases">
        <title>De novo transcriptome assembly of four potential Pierce s Disease insect vectors from Arizona vineyards.</title>
        <authorList>
            <person name="Tassone E.E."/>
        </authorList>
    </citation>
    <scope>NUCLEOTIDE SEQUENCE</scope>
</reference>
<feature type="non-terminal residue" evidence="1">
    <location>
        <position position="118"/>
    </location>
</feature>
<organism evidence="1">
    <name type="scientific">Cuerna arida</name>
    <dbReference type="NCBI Taxonomy" id="1464854"/>
    <lineage>
        <taxon>Eukaryota</taxon>
        <taxon>Metazoa</taxon>
        <taxon>Ecdysozoa</taxon>
        <taxon>Arthropoda</taxon>
        <taxon>Hexapoda</taxon>
        <taxon>Insecta</taxon>
        <taxon>Pterygota</taxon>
        <taxon>Neoptera</taxon>
        <taxon>Paraneoptera</taxon>
        <taxon>Hemiptera</taxon>
        <taxon>Auchenorrhyncha</taxon>
        <taxon>Membracoidea</taxon>
        <taxon>Cicadellidae</taxon>
        <taxon>Cicadellinae</taxon>
        <taxon>Proconiini</taxon>
        <taxon>Cuerna</taxon>
    </lineage>
</organism>
<protein>
    <submittedName>
        <fullName evidence="1">Uncharacterized protein</fullName>
    </submittedName>
</protein>
<sequence length="118" mass="13422">LHQDQDLDSDSNNLVSSEDENYLYLEHDSDSNSDSNSDSCLVGTLLGENLFLCDSDEVKVFNVTSTPVEVQKLPLVPRDWQVCGSKLLIGADNSWMIYEMEKDQYHKIFEAKQEIFSP</sequence>
<dbReference type="AlphaFoldDB" id="A0A1B6F2I5"/>
<proteinExistence type="predicted"/>